<name>A0A7W2AHW8_9BACL</name>
<dbReference type="PANTHER" id="PTHR33991:SF1">
    <property type="entry name" value="DNA REPAIR PROTEIN RECO"/>
    <property type="match status" value="1"/>
</dbReference>
<organism evidence="9 10">
    <name type="scientific">Thermoactinomyces daqus</name>
    <dbReference type="NCBI Taxonomy" id="1329516"/>
    <lineage>
        <taxon>Bacteria</taxon>
        <taxon>Bacillati</taxon>
        <taxon>Bacillota</taxon>
        <taxon>Bacilli</taxon>
        <taxon>Bacillales</taxon>
        <taxon>Thermoactinomycetaceae</taxon>
        <taxon>Thermoactinomyces</taxon>
    </lineage>
</organism>
<accession>A0A7W2AHW8</accession>
<evidence type="ECO:0000256" key="1">
    <source>
        <dbReference type="ARBA" id="ARBA00007452"/>
    </source>
</evidence>
<evidence type="ECO:0000256" key="3">
    <source>
        <dbReference type="ARBA" id="ARBA00022763"/>
    </source>
</evidence>
<dbReference type="InterPro" id="IPR037278">
    <property type="entry name" value="ARFGAP/RecO"/>
</dbReference>
<comment type="caution">
    <text evidence="9">The sequence shown here is derived from an EMBL/GenBank/DDBJ whole genome shotgun (WGS) entry which is preliminary data.</text>
</comment>
<dbReference type="GO" id="GO:0006302">
    <property type="term" value="P:double-strand break repair"/>
    <property type="evidence" value="ECO:0007669"/>
    <property type="project" value="TreeGrafter"/>
</dbReference>
<evidence type="ECO:0000256" key="7">
    <source>
        <dbReference type="HAMAP-Rule" id="MF_00201"/>
    </source>
</evidence>
<dbReference type="Gene3D" id="1.20.1440.120">
    <property type="entry name" value="Recombination protein O, C-terminal domain"/>
    <property type="match status" value="1"/>
</dbReference>
<evidence type="ECO:0000313" key="10">
    <source>
        <dbReference type="Proteomes" id="UP000530514"/>
    </source>
</evidence>
<dbReference type="PANTHER" id="PTHR33991">
    <property type="entry name" value="DNA REPAIR PROTEIN RECO"/>
    <property type="match status" value="1"/>
</dbReference>
<dbReference type="InterPro" id="IPR003717">
    <property type="entry name" value="RecO"/>
</dbReference>
<dbReference type="EMBL" id="JACEIP010000008">
    <property type="protein sequence ID" value="MBA4542625.1"/>
    <property type="molecule type" value="Genomic_DNA"/>
</dbReference>
<dbReference type="Gene3D" id="2.40.50.140">
    <property type="entry name" value="Nucleic acid-binding proteins"/>
    <property type="match status" value="1"/>
</dbReference>
<sequence>MLVKVEGIVLKAKDYGESHQILTLFTKEQGKLAAMARGSKKTKSRFSAVTEPFTEAQFVLFTGGSGVATLSQADSLDSHHPIRSDLLLTAYGAYWLDLLDKCTEEREPLPPLHRLLSALLKRLEKGTNPEILTRIFELRILKLAGYTPVLNHCVICRRDRSPVRFSVRQGGFLCEECQERDPEAIPVSAATGKILPVLERIPVERLGEVKVRPETEAQLQQIVRSFMQEYLPFQSKSLNLLEQIRATWIK</sequence>
<dbReference type="InterPro" id="IPR012340">
    <property type="entry name" value="NA-bd_OB-fold"/>
</dbReference>
<keyword evidence="5 7" id="KW-0234">DNA repair</keyword>
<proteinExistence type="inferred from homology"/>
<dbReference type="GO" id="GO:0006310">
    <property type="term" value="P:DNA recombination"/>
    <property type="evidence" value="ECO:0007669"/>
    <property type="project" value="UniProtKB-UniRule"/>
</dbReference>
<dbReference type="Pfam" id="PF02565">
    <property type="entry name" value="RecO_C"/>
    <property type="match status" value="1"/>
</dbReference>
<dbReference type="Pfam" id="PF11967">
    <property type="entry name" value="RecO_N"/>
    <property type="match status" value="1"/>
</dbReference>
<evidence type="ECO:0000256" key="6">
    <source>
        <dbReference type="ARBA" id="ARBA00033409"/>
    </source>
</evidence>
<keyword evidence="10" id="KW-1185">Reference proteome</keyword>
<dbReference type="InterPro" id="IPR022572">
    <property type="entry name" value="DNA_rep/recomb_RecO_N"/>
</dbReference>
<reference evidence="9 10" key="1">
    <citation type="submission" date="2020-07" db="EMBL/GenBank/DDBJ databases">
        <authorList>
            <person name="Feng H."/>
        </authorList>
    </citation>
    <scope>NUCLEOTIDE SEQUENCE [LARGE SCALE GENOMIC DNA]</scope>
    <source>
        <strain evidence="10">s-11</strain>
    </source>
</reference>
<dbReference type="InterPro" id="IPR042242">
    <property type="entry name" value="RecO_C"/>
</dbReference>
<dbReference type="SUPFAM" id="SSF50249">
    <property type="entry name" value="Nucleic acid-binding proteins"/>
    <property type="match status" value="1"/>
</dbReference>
<comment type="similarity">
    <text evidence="1 7">Belongs to the RecO family.</text>
</comment>
<comment type="function">
    <text evidence="7">Involved in DNA repair and RecF pathway recombination.</text>
</comment>
<dbReference type="RefSeq" id="WP_033101726.1">
    <property type="nucleotide sequence ID" value="NZ_JACEIP010000008.1"/>
</dbReference>
<feature type="domain" description="DNA replication/recombination mediator RecO N-terminal" evidence="8">
    <location>
        <begin position="1"/>
        <end position="78"/>
    </location>
</feature>
<dbReference type="SUPFAM" id="SSF57863">
    <property type="entry name" value="ArfGap/RecO-like zinc finger"/>
    <property type="match status" value="1"/>
</dbReference>
<dbReference type="GO" id="GO:0043590">
    <property type="term" value="C:bacterial nucleoid"/>
    <property type="evidence" value="ECO:0007669"/>
    <property type="project" value="TreeGrafter"/>
</dbReference>
<gene>
    <name evidence="7 9" type="primary">recO</name>
    <name evidence="9" type="ORF">H1164_06880</name>
</gene>
<keyword evidence="3 7" id="KW-0227">DNA damage</keyword>
<protein>
    <recommendedName>
        <fullName evidence="2 7">DNA repair protein RecO</fullName>
    </recommendedName>
    <alternativeName>
        <fullName evidence="6 7">Recombination protein O</fullName>
    </alternativeName>
</protein>
<dbReference type="OrthoDB" id="9797083at2"/>
<dbReference type="AlphaFoldDB" id="A0A7W2AHW8"/>
<evidence type="ECO:0000259" key="8">
    <source>
        <dbReference type="Pfam" id="PF11967"/>
    </source>
</evidence>
<evidence type="ECO:0000256" key="2">
    <source>
        <dbReference type="ARBA" id="ARBA00021310"/>
    </source>
</evidence>
<evidence type="ECO:0000313" key="9">
    <source>
        <dbReference type="EMBL" id="MBA4542625.1"/>
    </source>
</evidence>
<keyword evidence="4 7" id="KW-0233">DNA recombination</keyword>
<evidence type="ECO:0000256" key="5">
    <source>
        <dbReference type="ARBA" id="ARBA00023204"/>
    </source>
</evidence>
<dbReference type="HAMAP" id="MF_00201">
    <property type="entry name" value="RecO"/>
    <property type="match status" value="1"/>
</dbReference>
<dbReference type="Proteomes" id="UP000530514">
    <property type="component" value="Unassembled WGS sequence"/>
</dbReference>
<evidence type="ECO:0000256" key="4">
    <source>
        <dbReference type="ARBA" id="ARBA00023172"/>
    </source>
</evidence>
<dbReference type="NCBIfam" id="TIGR00613">
    <property type="entry name" value="reco"/>
    <property type="match status" value="1"/>
</dbReference>